<keyword evidence="15" id="KW-1185">Reference proteome</keyword>
<keyword evidence="4 10" id="KW-0498">Mitosis</keyword>
<keyword evidence="7 10" id="KW-0539">Nucleus</keyword>
<protein>
    <recommendedName>
        <fullName evidence="10">Kinetochore protein NDC80</fullName>
    </recommendedName>
</protein>
<comment type="subunit">
    <text evidence="10">Component of the NDC80 complex.</text>
</comment>
<comment type="subcellular location">
    <subcellularLocation>
        <location evidence="10">Chromosome</location>
        <location evidence="10">Centromere</location>
        <location evidence="10">Kinetochore</location>
    </subcellularLocation>
    <subcellularLocation>
        <location evidence="10">Nucleus</location>
    </subcellularLocation>
</comment>
<reference evidence="14 15" key="1">
    <citation type="journal article" date="2024" name="BMC Biol.">
        <title>Comparative genomics of Ascetosporea gives new insight into the evolutionary basis for animal parasitism in Rhizaria.</title>
        <authorList>
            <person name="Hiltunen Thoren M."/>
            <person name="Onut-Brannstrom I."/>
            <person name="Alfjorden A."/>
            <person name="Peckova H."/>
            <person name="Swords F."/>
            <person name="Hooper C."/>
            <person name="Holzer A.S."/>
            <person name="Bass D."/>
            <person name="Burki F."/>
        </authorList>
    </citation>
    <scope>NUCLEOTIDE SEQUENCE [LARGE SCALE GENOMIC DNA]</scope>
    <source>
        <strain evidence="14">20-A016</strain>
    </source>
</reference>
<evidence type="ECO:0000256" key="11">
    <source>
        <dbReference type="SAM" id="Coils"/>
    </source>
</evidence>
<evidence type="ECO:0000313" key="14">
    <source>
        <dbReference type="EMBL" id="MES1918229.1"/>
    </source>
</evidence>
<gene>
    <name evidence="14" type="ORF">MHBO_000230</name>
</gene>
<evidence type="ECO:0000259" key="13">
    <source>
        <dbReference type="Pfam" id="PF03801"/>
    </source>
</evidence>
<dbReference type="Proteomes" id="UP001439008">
    <property type="component" value="Unassembled WGS sequence"/>
</dbReference>
<keyword evidence="6 11" id="KW-0175">Coiled coil</keyword>
<dbReference type="PANTHER" id="PTHR10643">
    <property type="entry name" value="KINETOCHORE PROTEIN NDC80"/>
    <property type="match status" value="1"/>
</dbReference>
<evidence type="ECO:0000256" key="3">
    <source>
        <dbReference type="ARBA" id="ARBA00022618"/>
    </source>
</evidence>
<keyword evidence="9 10" id="KW-0137">Centromere</keyword>
<keyword evidence="8 10" id="KW-0131">Cell cycle</keyword>
<keyword evidence="3 10" id="KW-0132">Cell division</keyword>
<dbReference type="InterPro" id="IPR055260">
    <property type="entry name" value="Ndc80_CH"/>
</dbReference>
<evidence type="ECO:0000256" key="6">
    <source>
        <dbReference type="ARBA" id="ARBA00023054"/>
    </source>
</evidence>
<sequence length="554" mass="64101">MPKYQNQQYTRRSSLAPKGGRPSTIFSQRNVQSEKEENIRVLAEFLVEHKFPDEVSVRTLKSPPTNYVVNIFLFLFNKFNPNLVEFERFQDDVKTLLTLYGFPFSLAKSYLQAPNAPSSWPYILSSIVWLVELYQYGQKPSNRTTSEKGALEALALTAEQYKSFLSGSDMDEVQQGIRERHEERQQEMANETEEQKRAVEELESETAQLRKRPTAAQRKAAKDKLEKDIEKFEKLLDRKKAHIEALAEKTREYQSQDDETRREFAKLSSEEKRLQKEVRGQEIKPEEIDQMRREGKKLQQDLNSLQRAQKEKLKRLENAESQKGVVRNSLDAAADQLNERLRAISVVPAEAKLAYDNNYALAINHDAGFAEGEDISASLRRATSVDLRGSLKPHLQQIHRLLAEEKIKQEAEVAQLEAHLQDLSERERRAEREKEEVAQGLVSMKNMIEAKARQFEEERDRANQRLFSKQMDAFSADSGAVEIFELVGKLNQLTDQEKALEAEEKTREKAKTGEVLRELENFFDEKERRELQFRALDDLADQVSAKFPVLNKFD</sequence>
<evidence type="ECO:0000256" key="12">
    <source>
        <dbReference type="SAM" id="MobiDB-lite"/>
    </source>
</evidence>
<dbReference type="Gene3D" id="1.10.418.30">
    <property type="entry name" value="Ncd80 complex, Ncd80 subunit"/>
    <property type="match status" value="1"/>
</dbReference>
<evidence type="ECO:0000256" key="9">
    <source>
        <dbReference type="ARBA" id="ARBA00023328"/>
    </source>
</evidence>
<evidence type="ECO:0000256" key="8">
    <source>
        <dbReference type="ARBA" id="ARBA00023306"/>
    </source>
</evidence>
<keyword evidence="2 10" id="KW-0158">Chromosome</keyword>
<feature type="coiled-coil region" evidence="11">
    <location>
        <begin position="399"/>
        <end position="510"/>
    </location>
</feature>
<dbReference type="Pfam" id="PF03801">
    <property type="entry name" value="Ndc80_HEC"/>
    <property type="match status" value="1"/>
</dbReference>
<evidence type="ECO:0000256" key="2">
    <source>
        <dbReference type="ARBA" id="ARBA00022454"/>
    </source>
</evidence>
<keyword evidence="5 10" id="KW-0995">Kinetochore</keyword>
<dbReference type="EMBL" id="JBDODL010000030">
    <property type="protein sequence ID" value="MES1918229.1"/>
    <property type="molecule type" value="Genomic_DNA"/>
</dbReference>
<feature type="region of interest" description="Disordered" evidence="12">
    <location>
        <begin position="250"/>
        <end position="292"/>
    </location>
</feature>
<feature type="region of interest" description="Disordered" evidence="12">
    <location>
        <begin position="175"/>
        <end position="224"/>
    </location>
</feature>
<feature type="region of interest" description="Disordered" evidence="12">
    <location>
        <begin position="1"/>
        <end position="23"/>
    </location>
</feature>
<comment type="caution">
    <text evidence="14">The sequence shown here is derived from an EMBL/GenBank/DDBJ whole genome shotgun (WGS) entry which is preliminary data.</text>
</comment>
<name>A0ABV2AEU8_9EUKA</name>
<dbReference type="PANTHER" id="PTHR10643:SF2">
    <property type="entry name" value="KINETOCHORE PROTEIN NDC80 HOMOLOG"/>
    <property type="match status" value="1"/>
</dbReference>
<evidence type="ECO:0000313" key="15">
    <source>
        <dbReference type="Proteomes" id="UP001439008"/>
    </source>
</evidence>
<dbReference type="InterPro" id="IPR005550">
    <property type="entry name" value="Kinetochore_Ndc80"/>
</dbReference>
<feature type="domain" description="Kinetochore protein Ndc80 CH" evidence="13">
    <location>
        <begin position="34"/>
        <end position="136"/>
    </location>
</feature>
<comment type="function">
    <text evidence="10">Acts as a component of the essential kinetochore-associated NDC80 complex, which is required for chromosome segregation and spindle checkpoint activity.</text>
</comment>
<accession>A0ABV2AEU8</accession>
<feature type="compositionally biased region" description="Polar residues" evidence="12">
    <location>
        <begin position="1"/>
        <end position="13"/>
    </location>
</feature>
<evidence type="ECO:0000256" key="5">
    <source>
        <dbReference type="ARBA" id="ARBA00022838"/>
    </source>
</evidence>
<proteinExistence type="inferred from homology"/>
<evidence type="ECO:0000256" key="10">
    <source>
        <dbReference type="RuleBase" id="RU368072"/>
    </source>
</evidence>
<comment type="similarity">
    <text evidence="1 10">Belongs to the NDC80/HEC1 family.</text>
</comment>
<feature type="compositionally biased region" description="Basic and acidic residues" evidence="12">
    <location>
        <begin position="177"/>
        <end position="186"/>
    </location>
</feature>
<evidence type="ECO:0000256" key="4">
    <source>
        <dbReference type="ARBA" id="ARBA00022776"/>
    </source>
</evidence>
<dbReference type="InterPro" id="IPR038273">
    <property type="entry name" value="Ndc80_sf"/>
</dbReference>
<organism evidence="14 15">
    <name type="scientific">Bonamia ostreae</name>
    <dbReference type="NCBI Taxonomy" id="126728"/>
    <lineage>
        <taxon>Eukaryota</taxon>
        <taxon>Sar</taxon>
        <taxon>Rhizaria</taxon>
        <taxon>Endomyxa</taxon>
        <taxon>Ascetosporea</taxon>
        <taxon>Haplosporida</taxon>
        <taxon>Bonamia</taxon>
    </lineage>
</organism>
<evidence type="ECO:0000256" key="1">
    <source>
        <dbReference type="ARBA" id="ARBA00007050"/>
    </source>
</evidence>
<evidence type="ECO:0000256" key="7">
    <source>
        <dbReference type="ARBA" id="ARBA00023242"/>
    </source>
</evidence>